<evidence type="ECO:0000256" key="1">
    <source>
        <dbReference type="SAM" id="MobiDB-lite"/>
    </source>
</evidence>
<keyword evidence="2" id="KW-0472">Membrane</keyword>
<name>A0A9P4JSD2_9PLEO</name>
<sequence>MTWICHHPDTCGQKCSKRVPWDPLLERGLPKVSCEDLDMEKVAIYADSPLDTILHIPWEEDALASYISAHPMPTNGSVNSDSSSMTPWAAYSAPSGILTSIPPAVTTSTPGKVSSVGLGVSLGIGLPCGVALMGFVTYFWLRRRHQKASVAIDHHGQEKYHHEESPDSGGGGGAESRFTTKAELSAAPMDPAELESVASPTIQSPIQSHPGSVRTSMISPTTSEFNDLGGGPGPVERWEVAGNEIRPVYELEG</sequence>
<feature type="compositionally biased region" description="Basic and acidic residues" evidence="1">
    <location>
        <begin position="153"/>
        <end position="165"/>
    </location>
</feature>
<dbReference type="EMBL" id="ML993871">
    <property type="protein sequence ID" value="KAF2204661.1"/>
    <property type="molecule type" value="Genomic_DNA"/>
</dbReference>
<comment type="caution">
    <text evidence="3">The sequence shown here is derived from an EMBL/GenBank/DDBJ whole genome shotgun (WGS) entry which is preliminary data.</text>
</comment>
<feature type="region of interest" description="Disordered" evidence="1">
    <location>
        <begin position="153"/>
        <end position="176"/>
    </location>
</feature>
<feature type="region of interest" description="Disordered" evidence="1">
    <location>
        <begin position="196"/>
        <end position="237"/>
    </location>
</feature>
<protein>
    <submittedName>
        <fullName evidence="3">Uncharacterized protein</fullName>
    </submittedName>
</protein>
<evidence type="ECO:0000313" key="4">
    <source>
        <dbReference type="Proteomes" id="UP000799536"/>
    </source>
</evidence>
<dbReference type="AlphaFoldDB" id="A0A9P4JSD2"/>
<evidence type="ECO:0000313" key="3">
    <source>
        <dbReference type="EMBL" id="KAF2204661.1"/>
    </source>
</evidence>
<accession>A0A9P4JSD2</accession>
<dbReference type="Proteomes" id="UP000799536">
    <property type="component" value="Unassembled WGS sequence"/>
</dbReference>
<proteinExistence type="predicted"/>
<keyword evidence="4" id="KW-1185">Reference proteome</keyword>
<keyword evidence="2" id="KW-0812">Transmembrane</keyword>
<organism evidence="3 4">
    <name type="scientific">Delitschia confertaspora ATCC 74209</name>
    <dbReference type="NCBI Taxonomy" id="1513339"/>
    <lineage>
        <taxon>Eukaryota</taxon>
        <taxon>Fungi</taxon>
        <taxon>Dikarya</taxon>
        <taxon>Ascomycota</taxon>
        <taxon>Pezizomycotina</taxon>
        <taxon>Dothideomycetes</taxon>
        <taxon>Pleosporomycetidae</taxon>
        <taxon>Pleosporales</taxon>
        <taxon>Delitschiaceae</taxon>
        <taxon>Delitschia</taxon>
    </lineage>
</organism>
<evidence type="ECO:0000256" key="2">
    <source>
        <dbReference type="SAM" id="Phobius"/>
    </source>
</evidence>
<keyword evidence="2" id="KW-1133">Transmembrane helix</keyword>
<feature type="transmembrane region" description="Helical" evidence="2">
    <location>
        <begin position="116"/>
        <end position="141"/>
    </location>
</feature>
<reference evidence="3" key="1">
    <citation type="journal article" date="2020" name="Stud. Mycol.">
        <title>101 Dothideomycetes genomes: a test case for predicting lifestyles and emergence of pathogens.</title>
        <authorList>
            <person name="Haridas S."/>
            <person name="Albert R."/>
            <person name="Binder M."/>
            <person name="Bloem J."/>
            <person name="Labutti K."/>
            <person name="Salamov A."/>
            <person name="Andreopoulos B."/>
            <person name="Baker S."/>
            <person name="Barry K."/>
            <person name="Bills G."/>
            <person name="Bluhm B."/>
            <person name="Cannon C."/>
            <person name="Castanera R."/>
            <person name="Culley D."/>
            <person name="Daum C."/>
            <person name="Ezra D."/>
            <person name="Gonzalez J."/>
            <person name="Henrissat B."/>
            <person name="Kuo A."/>
            <person name="Liang C."/>
            <person name="Lipzen A."/>
            <person name="Lutzoni F."/>
            <person name="Magnuson J."/>
            <person name="Mondo S."/>
            <person name="Nolan M."/>
            <person name="Ohm R."/>
            <person name="Pangilinan J."/>
            <person name="Park H.-J."/>
            <person name="Ramirez L."/>
            <person name="Alfaro M."/>
            <person name="Sun H."/>
            <person name="Tritt A."/>
            <person name="Yoshinaga Y."/>
            <person name="Zwiers L.-H."/>
            <person name="Turgeon B."/>
            <person name="Goodwin S."/>
            <person name="Spatafora J."/>
            <person name="Crous P."/>
            <person name="Grigoriev I."/>
        </authorList>
    </citation>
    <scope>NUCLEOTIDE SEQUENCE</scope>
    <source>
        <strain evidence="3">ATCC 74209</strain>
    </source>
</reference>
<feature type="compositionally biased region" description="Polar residues" evidence="1">
    <location>
        <begin position="198"/>
        <end position="225"/>
    </location>
</feature>
<gene>
    <name evidence="3" type="ORF">GQ43DRAFT_135568</name>
</gene>